<dbReference type="GO" id="GO:0019878">
    <property type="term" value="P:lysine biosynthetic process via aminoadipic acid"/>
    <property type="evidence" value="ECO:0007669"/>
    <property type="project" value="TreeGrafter"/>
</dbReference>
<dbReference type="Pfam" id="PF01262">
    <property type="entry name" value="AlaDh_PNT_C"/>
    <property type="match status" value="1"/>
</dbReference>
<comment type="subunit">
    <text evidence="3">Monomer.</text>
</comment>
<feature type="binding site" evidence="13">
    <location>
        <position position="239"/>
    </location>
    <ligand>
        <name>NAD(+)</name>
        <dbReference type="ChEBI" id="CHEBI:57540"/>
    </ligand>
</feature>
<comment type="caution">
    <text evidence="16">The sequence shown here is derived from an EMBL/GenBank/DDBJ whole genome shotgun (WGS) entry which is preliminary data.</text>
</comment>
<feature type="domain" description="Alanine dehydrogenase/pyridine nucleotide transhydrogenase NAD(H)-binding" evidence="14">
    <location>
        <begin position="167"/>
        <end position="338"/>
    </location>
</feature>
<evidence type="ECO:0000256" key="7">
    <source>
        <dbReference type="ARBA" id="ARBA00023002"/>
    </source>
</evidence>
<dbReference type="SUPFAM" id="SSF51735">
    <property type="entry name" value="NAD(P)-binding Rossmann-fold domains"/>
    <property type="match status" value="1"/>
</dbReference>
<dbReference type="PANTHER" id="PTHR11133">
    <property type="entry name" value="SACCHAROPINE DEHYDROGENASE"/>
    <property type="match status" value="1"/>
</dbReference>
<dbReference type="Proteomes" id="UP000609172">
    <property type="component" value="Unassembled WGS sequence"/>
</dbReference>
<comment type="catalytic activity">
    <reaction evidence="11">
        <text>L-saccharopine + NAD(+) + H2O = L-lysine + 2-oxoglutarate + NADH + H(+)</text>
        <dbReference type="Rhea" id="RHEA:12440"/>
        <dbReference type="ChEBI" id="CHEBI:15377"/>
        <dbReference type="ChEBI" id="CHEBI:15378"/>
        <dbReference type="ChEBI" id="CHEBI:16810"/>
        <dbReference type="ChEBI" id="CHEBI:32551"/>
        <dbReference type="ChEBI" id="CHEBI:57540"/>
        <dbReference type="ChEBI" id="CHEBI:57945"/>
        <dbReference type="ChEBI" id="CHEBI:57951"/>
        <dbReference type="EC" id="1.5.1.7"/>
    </reaction>
</comment>
<gene>
    <name evidence="16" type="ORF">I5M07_09465</name>
</gene>
<dbReference type="InterPro" id="IPR051168">
    <property type="entry name" value="AASS"/>
</dbReference>
<dbReference type="GO" id="GO:0004754">
    <property type="term" value="F:saccharopine dehydrogenase (NAD+, L-lysine-forming) activity"/>
    <property type="evidence" value="ECO:0007669"/>
    <property type="project" value="UniProtKB-EC"/>
</dbReference>
<dbReference type="InterPro" id="IPR007886">
    <property type="entry name" value="AlaDH/PNT_N"/>
</dbReference>
<feature type="domain" description="Alanine dehydrogenase/pyridine nucleotide transhydrogenase N-terminal" evidence="15">
    <location>
        <begin position="4"/>
        <end position="136"/>
    </location>
</feature>
<organism evidence="16 17">
    <name type="scientific">Flavobacterium agrisoli</name>
    <dbReference type="NCBI Taxonomy" id="2793066"/>
    <lineage>
        <taxon>Bacteria</taxon>
        <taxon>Pseudomonadati</taxon>
        <taxon>Bacteroidota</taxon>
        <taxon>Flavobacteriia</taxon>
        <taxon>Flavobacteriales</taxon>
        <taxon>Flavobacteriaceae</taxon>
        <taxon>Flavobacterium</taxon>
    </lineage>
</organism>
<keyword evidence="17" id="KW-1185">Reference proteome</keyword>
<dbReference type="EC" id="1.5.1.7" evidence="4"/>
<keyword evidence="7" id="KW-0560">Oxidoreductase</keyword>
<dbReference type="AlphaFoldDB" id="A0A934PP58"/>
<keyword evidence="8 13" id="KW-0520">NAD</keyword>
<dbReference type="Pfam" id="PF05222">
    <property type="entry name" value="AlaDh_PNT_N"/>
    <property type="match status" value="1"/>
</dbReference>
<evidence type="ECO:0000256" key="2">
    <source>
        <dbReference type="ARBA" id="ARBA00005689"/>
    </source>
</evidence>
<evidence type="ECO:0000256" key="9">
    <source>
        <dbReference type="ARBA" id="ARBA00023157"/>
    </source>
</evidence>
<dbReference type="PIRSF" id="PIRSF018250">
    <property type="entry name" value="Saccharopine_DH_Lys"/>
    <property type="match status" value="1"/>
</dbReference>
<dbReference type="RefSeq" id="WP_200106199.1">
    <property type="nucleotide sequence ID" value="NZ_JAEHFV010000003.1"/>
</dbReference>
<dbReference type="Gene3D" id="3.40.50.720">
    <property type="entry name" value="NAD(P)-binding Rossmann-like Domain"/>
    <property type="match status" value="2"/>
</dbReference>
<evidence type="ECO:0000259" key="14">
    <source>
        <dbReference type="SMART" id="SM01002"/>
    </source>
</evidence>
<dbReference type="PANTHER" id="PTHR11133:SF23">
    <property type="entry name" value="SACCHAROPINE DEHYDROGENASE [NAD(+), L-LYSINE-FORMING]"/>
    <property type="match status" value="1"/>
</dbReference>
<dbReference type="EMBL" id="JAEHFV010000003">
    <property type="protein sequence ID" value="MBK0370071.1"/>
    <property type="molecule type" value="Genomic_DNA"/>
</dbReference>
<dbReference type="InterPro" id="IPR027281">
    <property type="entry name" value="Lys1"/>
</dbReference>
<dbReference type="SMART" id="SM01002">
    <property type="entry name" value="AlaDh_PNT_C"/>
    <property type="match status" value="1"/>
</dbReference>
<dbReference type="InterPro" id="IPR036291">
    <property type="entry name" value="NAD(P)-bd_dom_sf"/>
</dbReference>
<evidence type="ECO:0000256" key="4">
    <source>
        <dbReference type="ARBA" id="ARBA00012847"/>
    </source>
</evidence>
<reference evidence="16" key="1">
    <citation type="submission" date="2020-12" db="EMBL/GenBank/DDBJ databases">
        <title>Bacterial novel species Flavobacterium sp. SE-1-e isolated from soil.</title>
        <authorList>
            <person name="Jung H.-Y."/>
        </authorList>
    </citation>
    <scope>NUCLEOTIDE SEQUENCE</scope>
    <source>
        <strain evidence="16">SE-1-e</strain>
    </source>
</reference>
<evidence type="ECO:0000256" key="3">
    <source>
        <dbReference type="ARBA" id="ARBA00011245"/>
    </source>
</evidence>
<dbReference type="SMART" id="SM01003">
    <property type="entry name" value="AlaDh_PNT_N"/>
    <property type="match status" value="1"/>
</dbReference>
<evidence type="ECO:0000259" key="15">
    <source>
        <dbReference type="SMART" id="SM01003"/>
    </source>
</evidence>
<evidence type="ECO:0000313" key="17">
    <source>
        <dbReference type="Proteomes" id="UP000609172"/>
    </source>
</evidence>
<dbReference type="SUPFAM" id="SSF52283">
    <property type="entry name" value="Formate/glycerate dehydrogenase catalytic domain-like"/>
    <property type="match status" value="1"/>
</dbReference>
<evidence type="ECO:0000313" key="16">
    <source>
        <dbReference type="EMBL" id="MBK0370071.1"/>
    </source>
</evidence>
<proteinExistence type="inferred from homology"/>
<evidence type="ECO:0000256" key="11">
    <source>
        <dbReference type="ARBA" id="ARBA00047860"/>
    </source>
</evidence>
<feature type="binding site" evidence="13">
    <location>
        <begin position="186"/>
        <end position="187"/>
    </location>
    <ligand>
        <name>NAD(+)</name>
        <dbReference type="ChEBI" id="CHEBI:57540"/>
    </ligand>
</feature>
<evidence type="ECO:0000256" key="10">
    <source>
        <dbReference type="ARBA" id="ARBA00033228"/>
    </source>
</evidence>
<feature type="active site" description="Proton acceptor" evidence="12">
    <location>
        <position position="72"/>
    </location>
</feature>
<keyword evidence="6" id="KW-0028">Amino-acid biosynthesis</keyword>
<evidence type="ECO:0000256" key="6">
    <source>
        <dbReference type="ARBA" id="ARBA00022605"/>
    </source>
</evidence>
<comment type="similarity">
    <text evidence="2">Belongs to the AlaDH/PNT family.</text>
</comment>
<dbReference type="CDD" id="cd05199">
    <property type="entry name" value="SDH_like"/>
    <property type="match status" value="1"/>
</dbReference>
<comment type="pathway">
    <text evidence="1">Amino-acid biosynthesis; L-lysine biosynthesis via AAA pathway; L-lysine from L-alpha-aminoadipate (fungal route): step 3/3.</text>
</comment>
<dbReference type="GO" id="GO:0005737">
    <property type="term" value="C:cytoplasm"/>
    <property type="evidence" value="ECO:0007669"/>
    <property type="project" value="TreeGrafter"/>
</dbReference>
<sequence>MKFGICRERKNPPDKRVVLPPNAAKKIIEMYPNVEIVVEHSDERAFSDAEYESISIPVVENLQNCDVIFGVKEIPVDYLLPNTAYFLFSHTIKKQLHNRDLLRAILTKKCTLYDYETVVDAQNKRLIGFGYYAGLVGAYNAIRAFGIKFELFKLPKAETLNSKDNVISALKRITLPPIKIVITGKGRVGSGVQELLKAIKVKEVTPENFLTKKYAQPVFVQLSSSDYNTIKENQNSEETTFHNHPEAYESAFESYTKVSDIYITAHFHHPKAPKILTQEMLKSNDCNIRVIADISCDLKGSLESTLRISTIKEPYYGYLPATNSEVDIFHPAAIVVMAVDNLPCSLPVDASNGFAEQILEHVFPAFFNNDKDGILERAKIAENGKLTPRFAYLQDYVE</sequence>
<keyword evidence="9" id="KW-1015">Disulfide bond</keyword>
<protein>
    <recommendedName>
        <fullName evidence="5">Saccharopine dehydrogenase [NAD(+), L-lysine-forming]</fullName>
        <ecNumber evidence="4">1.5.1.7</ecNumber>
    </recommendedName>
    <alternativeName>
        <fullName evidence="10">Lysine--2-oxoglutarate reductase</fullName>
    </alternativeName>
</protein>
<evidence type="ECO:0000256" key="8">
    <source>
        <dbReference type="ARBA" id="ARBA00023027"/>
    </source>
</evidence>
<evidence type="ECO:0000256" key="12">
    <source>
        <dbReference type="PIRSR" id="PIRSR018250-1"/>
    </source>
</evidence>
<feature type="binding site" evidence="13">
    <location>
        <position position="226"/>
    </location>
    <ligand>
        <name>NAD(+)</name>
        <dbReference type="ChEBI" id="CHEBI:57540"/>
    </ligand>
</feature>
<evidence type="ECO:0000256" key="13">
    <source>
        <dbReference type="PIRSR" id="PIRSR018250-3"/>
    </source>
</evidence>
<dbReference type="InterPro" id="IPR007698">
    <property type="entry name" value="AlaDH/PNT_NAD(H)-bd"/>
</dbReference>
<feature type="active site" description="Proton donor" evidence="12">
    <location>
        <position position="90"/>
    </location>
</feature>
<evidence type="ECO:0000256" key="1">
    <source>
        <dbReference type="ARBA" id="ARBA00004884"/>
    </source>
</evidence>
<evidence type="ECO:0000256" key="5">
    <source>
        <dbReference type="ARBA" id="ARBA00021221"/>
    </source>
</evidence>
<name>A0A934PP58_9FLAO</name>
<accession>A0A934PP58</accession>